<keyword evidence="3" id="KW-1185">Reference proteome</keyword>
<name>A0ABP7H8A1_9FLAO</name>
<keyword evidence="1" id="KW-0472">Membrane</keyword>
<protein>
    <recommendedName>
        <fullName evidence="4">START domain-containing protein</fullName>
    </recommendedName>
</protein>
<gene>
    <name evidence="2" type="ORF">GCM10022271_20520</name>
</gene>
<evidence type="ECO:0000256" key="1">
    <source>
        <dbReference type="SAM" id="Phobius"/>
    </source>
</evidence>
<dbReference type="RefSeq" id="WP_344730201.1">
    <property type="nucleotide sequence ID" value="NZ_BAABBI010000002.1"/>
</dbReference>
<keyword evidence="1" id="KW-0812">Transmembrane</keyword>
<comment type="caution">
    <text evidence="2">The sequence shown here is derived from an EMBL/GenBank/DDBJ whole genome shotgun (WGS) entry which is preliminary data.</text>
</comment>
<evidence type="ECO:0000313" key="2">
    <source>
        <dbReference type="EMBL" id="GAA3787820.1"/>
    </source>
</evidence>
<keyword evidence="1" id="KW-1133">Transmembrane helix</keyword>
<dbReference type="Proteomes" id="UP001501456">
    <property type="component" value="Unassembled WGS sequence"/>
</dbReference>
<proteinExistence type="predicted"/>
<accession>A0ABP7H8A1</accession>
<organism evidence="2 3">
    <name type="scientific">Corallibacter vietnamensis</name>
    <dbReference type="NCBI Taxonomy" id="904130"/>
    <lineage>
        <taxon>Bacteria</taxon>
        <taxon>Pseudomonadati</taxon>
        <taxon>Bacteroidota</taxon>
        <taxon>Flavobacteriia</taxon>
        <taxon>Flavobacteriales</taxon>
        <taxon>Flavobacteriaceae</taxon>
        <taxon>Corallibacter</taxon>
    </lineage>
</organism>
<reference evidence="3" key="1">
    <citation type="journal article" date="2019" name="Int. J. Syst. Evol. Microbiol.">
        <title>The Global Catalogue of Microorganisms (GCM) 10K type strain sequencing project: providing services to taxonomists for standard genome sequencing and annotation.</title>
        <authorList>
            <consortium name="The Broad Institute Genomics Platform"/>
            <consortium name="The Broad Institute Genome Sequencing Center for Infectious Disease"/>
            <person name="Wu L."/>
            <person name="Ma J."/>
        </authorList>
    </citation>
    <scope>NUCLEOTIDE SEQUENCE [LARGE SCALE GENOMIC DNA]</scope>
    <source>
        <strain evidence="3">JCM 17525</strain>
    </source>
</reference>
<evidence type="ECO:0000313" key="3">
    <source>
        <dbReference type="Proteomes" id="UP001501456"/>
    </source>
</evidence>
<feature type="transmembrane region" description="Helical" evidence="1">
    <location>
        <begin position="12"/>
        <end position="32"/>
    </location>
</feature>
<sequence>MKITKLLRIISGIVIFLTLPTLLFFGFIYFSYNEDLPEGKKGNQADELALKMLDALDYDAYKKTNYIEWVYKNKRQFNWNKLENICTISWKEFKVELNLNDTASSKVYVHKFKVNGDKANQLIKEAYSYFKKDSFWVIGPYQVFDNGVERYKAKLENKQDVLLVTYPKNNDDSQNSYAWILDKNYKPIACKMWTNELPIGGLEMSWRDWTTTQSGAQLPTYHEMIFTGIKINNIKGTISEF</sequence>
<dbReference type="EMBL" id="BAABBI010000002">
    <property type="protein sequence ID" value="GAA3787820.1"/>
    <property type="molecule type" value="Genomic_DNA"/>
</dbReference>
<evidence type="ECO:0008006" key="4">
    <source>
        <dbReference type="Google" id="ProtNLM"/>
    </source>
</evidence>